<dbReference type="GO" id="GO:0009055">
    <property type="term" value="F:electron transfer activity"/>
    <property type="evidence" value="ECO:0007669"/>
    <property type="project" value="InterPro"/>
</dbReference>
<dbReference type="GO" id="GO:0020037">
    <property type="term" value="F:heme binding"/>
    <property type="evidence" value="ECO:0007669"/>
    <property type="project" value="InterPro"/>
</dbReference>
<dbReference type="PROSITE" id="PS51257">
    <property type="entry name" value="PROKAR_LIPOPROTEIN"/>
    <property type="match status" value="1"/>
</dbReference>
<comment type="caution">
    <text evidence="1">The sequence shown here is derived from an EMBL/GenBank/DDBJ whole genome shotgun (WGS) entry which is preliminary data.</text>
</comment>
<accession>A0A7W6ERE0</accession>
<organism evidence="1 2">
    <name type="scientific">Runella defluvii</name>
    <dbReference type="NCBI Taxonomy" id="370973"/>
    <lineage>
        <taxon>Bacteria</taxon>
        <taxon>Pseudomonadati</taxon>
        <taxon>Bacteroidota</taxon>
        <taxon>Cytophagia</taxon>
        <taxon>Cytophagales</taxon>
        <taxon>Spirosomataceae</taxon>
        <taxon>Runella</taxon>
    </lineage>
</organism>
<sequence>MNLSSFKPKIAVGALVSAVIFSSCKEQFLAETPTTGLTQQSARAAAVTEHPGRLMASNCFQCHGTNGYGMEHLAGMKTTELIGELNEMKGKSVGADIMNVHAQAYTADEIKLIADFFSKQ</sequence>
<dbReference type="Gene3D" id="1.10.760.10">
    <property type="entry name" value="Cytochrome c-like domain"/>
    <property type="match status" value="1"/>
</dbReference>
<dbReference type="SUPFAM" id="SSF46626">
    <property type="entry name" value="Cytochrome c"/>
    <property type="match status" value="1"/>
</dbReference>
<dbReference type="EMBL" id="JACIBY010000007">
    <property type="protein sequence ID" value="MBB3839580.1"/>
    <property type="molecule type" value="Genomic_DNA"/>
</dbReference>
<dbReference type="AlphaFoldDB" id="A0A7W6ERE0"/>
<dbReference type="Proteomes" id="UP000541352">
    <property type="component" value="Unassembled WGS sequence"/>
</dbReference>
<protein>
    <submittedName>
        <fullName evidence="1">Cytochrome c553</fullName>
    </submittedName>
</protein>
<evidence type="ECO:0000313" key="2">
    <source>
        <dbReference type="Proteomes" id="UP000541352"/>
    </source>
</evidence>
<name>A0A7W6ERE0_9BACT</name>
<evidence type="ECO:0000313" key="1">
    <source>
        <dbReference type="EMBL" id="MBB3839580.1"/>
    </source>
</evidence>
<proteinExistence type="predicted"/>
<reference evidence="1 2" key="1">
    <citation type="submission" date="2020-08" db="EMBL/GenBank/DDBJ databases">
        <title>Genomic Encyclopedia of Type Strains, Phase IV (KMG-IV): sequencing the most valuable type-strain genomes for metagenomic binning, comparative biology and taxonomic classification.</title>
        <authorList>
            <person name="Goeker M."/>
        </authorList>
    </citation>
    <scope>NUCLEOTIDE SEQUENCE [LARGE SCALE GENOMIC DNA]</scope>
    <source>
        <strain evidence="1 2">DSM 17976</strain>
    </source>
</reference>
<keyword evidence="2" id="KW-1185">Reference proteome</keyword>
<dbReference type="InterPro" id="IPR036909">
    <property type="entry name" value="Cyt_c-like_dom_sf"/>
</dbReference>
<gene>
    <name evidence="1" type="ORF">FHS57_003589</name>
</gene>
<dbReference type="RefSeq" id="WP_183975985.1">
    <property type="nucleotide sequence ID" value="NZ_JACIBY010000007.1"/>
</dbReference>